<dbReference type="InterPro" id="IPR026444">
    <property type="entry name" value="Secre_tail"/>
</dbReference>
<dbReference type="SMART" id="SM00633">
    <property type="entry name" value="Glyco_10"/>
    <property type="match status" value="1"/>
</dbReference>
<dbReference type="Proteomes" id="UP001304671">
    <property type="component" value="Unassembled WGS sequence"/>
</dbReference>
<evidence type="ECO:0000313" key="12">
    <source>
        <dbReference type="EMBL" id="MEA5256200.1"/>
    </source>
</evidence>
<dbReference type="InterPro" id="IPR001000">
    <property type="entry name" value="GH10_dom"/>
</dbReference>
<evidence type="ECO:0000256" key="6">
    <source>
        <dbReference type="ARBA" id="ARBA00022801"/>
    </source>
</evidence>
<keyword evidence="13" id="KW-1185">Reference proteome</keyword>
<keyword evidence="9" id="KW-0624">Polysaccharide degradation</keyword>
<dbReference type="EC" id="3.2.1.8" evidence="3"/>
<protein>
    <recommendedName>
        <fullName evidence="3">endo-1,4-beta-xylanase</fullName>
        <ecNumber evidence="3">3.2.1.8</ecNumber>
    </recommendedName>
</protein>
<evidence type="ECO:0000256" key="10">
    <source>
        <dbReference type="SAM" id="SignalP"/>
    </source>
</evidence>
<feature type="domain" description="GH10" evidence="11">
    <location>
        <begin position="43"/>
        <end position="349"/>
    </location>
</feature>
<keyword evidence="4" id="KW-0858">Xylan degradation</keyword>
<dbReference type="SUPFAM" id="SSF51445">
    <property type="entry name" value="(Trans)glycosidases"/>
    <property type="match status" value="1"/>
</dbReference>
<dbReference type="PANTHER" id="PTHR31490">
    <property type="entry name" value="GLYCOSYL HYDROLASE"/>
    <property type="match status" value="1"/>
</dbReference>
<evidence type="ECO:0000256" key="3">
    <source>
        <dbReference type="ARBA" id="ARBA00012590"/>
    </source>
</evidence>
<dbReference type="PANTHER" id="PTHR31490:SF88">
    <property type="entry name" value="BETA-XYLANASE"/>
    <property type="match status" value="1"/>
</dbReference>
<dbReference type="EMBL" id="JAYFUL010000001">
    <property type="protein sequence ID" value="MEA5256200.1"/>
    <property type="molecule type" value="Genomic_DNA"/>
</dbReference>
<reference evidence="12 13" key="1">
    <citation type="submission" date="2023-12" db="EMBL/GenBank/DDBJ databases">
        <title>Novel species of the genus Arcicella isolated from rivers.</title>
        <authorList>
            <person name="Lu H."/>
        </authorList>
    </citation>
    <scope>NUCLEOTIDE SEQUENCE [LARGE SCALE GENOMIC DNA]</scope>
    <source>
        <strain evidence="12 13">LMG 21963</strain>
    </source>
</reference>
<comment type="catalytic activity">
    <reaction evidence="1">
        <text>Endohydrolysis of (1-&gt;4)-beta-D-xylosidic linkages in xylans.</text>
        <dbReference type="EC" id="3.2.1.8"/>
    </reaction>
</comment>
<comment type="caution">
    <text evidence="12">The sequence shown here is derived from an EMBL/GenBank/DDBJ whole genome shotgun (WGS) entry which is preliminary data.</text>
</comment>
<feature type="chain" id="PRO_5047062375" description="endo-1,4-beta-xylanase" evidence="10">
    <location>
        <begin position="29"/>
        <end position="585"/>
    </location>
</feature>
<name>A0ABU5QGL9_9BACT</name>
<evidence type="ECO:0000259" key="11">
    <source>
        <dbReference type="PROSITE" id="PS51760"/>
    </source>
</evidence>
<evidence type="ECO:0000256" key="8">
    <source>
        <dbReference type="ARBA" id="ARBA00023295"/>
    </source>
</evidence>
<keyword evidence="6" id="KW-0378">Hydrolase</keyword>
<evidence type="ECO:0000256" key="7">
    <source>
        <dbReference type="ARBA" id="ARBA00023277"/>
    </source>
</evidence>
<accession>A0ABU5QGL9</accession>
<keyword evidence="5 10" id="KW-0732">Signal</keyword>
<evidence type="ECO:0000256" key="1">
    <source>
        <dbReference type="ARBA" id="ARBA00000681"/>
    </source>
</evidence>
<dbReference type="InterPro" id="IPR044846">
    <property type="entry name" value="GH10"/>
</dbReference>
<dbReference type="NCBIfam" id="TIGR04183">
    <property type="entry name" value="Por_Secre_tail"/>
    <property type="match status" value="1"/>
</dbReference>
<dbReference type="PROSITE" id="PS51760">
    <property type="entry name" value="GH10_2"/>
    <property type="match status" value="1"/>
</dbReference>
<organism evidence="12 13">
    <name type="scientific">Arcicella aquatica</name>
    <dbReference type="NCBI Taxonomy" id="217141"/>
    <lineage>
        <taxon>Bacteria</taxon>
        <taxon>Pseudomonadati</taxon>
        <taxon>Bacteroidota</taxon>
        <taxon>Cytophagia</taxon>
        <taxon>Cytophagales</taxon>
        <taxon>Flectobacillaceae</taxon>
        <taxon>Arcicella</taxon>
    </lineage>
</organism>
<dbReference type="Gene3D" id="3.20.20.80">
    <property type="entry name" value="Glycosidases"/>
    <property type="match status" value="1"/>
</dbReference>
<evidence type="ECO:0000256" key="4">
    <source>
        <dbReference type="ARBA" id="ARBA00022651"/>
    </source>
</evidence>
<dbReference type="Pfam" id="PF00331">
    <property type="entry name" value="Glyco_hydro_10"/>
    <property type="match status" value="1"/>
</dbReference>
<evidence type="ECO:0000256" key="5">
    <source>
        <dbReference type="ARBA" id="ARBA00022729"/>
    </source>
</evidence>
<dbReference type="RefSeq" id="WP_323246023.1">
    <property type="nucleotide sequence ID" value="NZ_JAYFUL010000001.1"/>
</dbReference>
<evidence type="ECO:0000256" key="2">
    <source>
        <dbReference type="ARBA" id="ARBA00007495"/>
    </source>
</evidence>
<sequence length="585" mass="63576">MKINTTILLMKHFVVLTLITMTSYTAQAQLGRCKGKYFGNIIAGNVPGNYGTFWNQATCENASKWGSIEGTKGVYNWTGSDLAYNWAKNNGGLFKFHTLVWGAQTPGWVATASTATLTASVRDFINAAAAHYNPLGGLKMIDVLNEPVNTPMTANLRAALTAGYRAEAANAGDLNNQYGWAIWCFQLARKAFPNTTLLINEYNVEMNWNNCRAPYIAIVNAIKNAPNLTNGQKNLIDGVGLQSHGIENLTAANFKACIDEIWNNTGVPIHITEFDQPANPNETKQRDVFSRLIPVAWEHPRVAGITLWGYVQGTTWINGNGQSGAGGTDSGIIYGNGGDRPAMTWLKSYLAGRPTLSCCPAPAPFGGCAVSTNRSFVVRARGTAAGAQLRLTINNVAISTYNLTTSFANYTVSSTATGTVRLEVFNDVGTWDVEVDYLQVNGTTLQAENQPINTSLYSNGRCGGGGSSQMMNCNGYIEFASAGARIEAVSEVNSEISADDIQLNIFPNPVINGYTNVEFYNEKEQDININLYGSEGRVVKNLASQKYEVGTHTISVDCSQLTTAFYYLVLEKESGRVTKKIYIQR</sequence>
<comment type="similarity">
    <text evidence="2">Belongs to the glycosyl hydrolase 10 (cellulase F) family.</text>
</comment>
<dbReference type="Pfam" id="PF18962">
    <property type="entry name" value="Por_Secre_tail"/>
    <property type="match status" value="1"/>
</dbReference>
<keyword evidence="7" id="KW-0119">Carbohydrate metabolism</keyword>
<feature type="signal peptide" evidence="10">
    <location>
        <begin position="1"/>
        <end position="28"/>
    </location>
</feature>
<dbReference type="Gene3D" id="2.60.60.40">
    <property type="match status" value="1"/>
</dbReference>
<proteinExistence type="inferred from homology"/>
<evidence type="ECO:0000313" key="13">
    <source>
        <dbReference type="Proteomes" id="UP001304671"/>
    </source>
</evidence>
<evidence type="ECO:0000256" key="9">
    <source>
        <dbReference type="ARBA" id="ARBA00023326"/>
    </source>
</evidence>
<keyword evidence="8" id="KW-0326">Glycosidase</keyword>
<gene>
    <name evidence="12" type="ORF">VB264_00285</name>
</gene>
<dbReference type="InterPro" id="IPR017853">
    <property type="entry name" value="GH"/>
</dbReference>